<evidence type="ECO:0000259" key="1">
    <source>
        <dbReference type="Pfam" id="PF19192"/>
    </source>
</evidence>
<name>A9KXY6_SHEB9</name>
<dbReference type="EMBL" id="CP000891">
    <property type="protein sequence ID" value="ABX47551.1"/>
    <property type="molecule type" value="Genomic_DNA"/>
</dbReference>
<dbReference type="AlphaFoldDB" id="A9KXY6"/>
<accession>A9KXY6</accession>
<dbReference type="Pfam" id="PF19192">
    <property type="entry name" value="Response_reg_2"/>
    <property type="match status" value="1"/>
</dbReference>
<dbReference type="KEGG" id="sbn:Sbal195_0370"/>
<evidence type="ECO:0000313" key="3">
    <source>
        <dbReference type="Proteomes" id="UP000000770"/>
    </source>
</evidence>
<proteinExistence type="predicted"/>
<reference evidence="2 3" key="1">
    <citation type="submission" date="2007-11" db="EMBL/GenBank/DDBJ databases">
        <title>Complete sequence of chromosome of Shewanella baltica OS195.</title>
        <authorList>
            <consortium name="US DOE Joint Genome Institute"/>
            <person name="Copeland A."/>
            <person name="Lucas S."/>
            <person name="Lapidus A."/>
            <person name="Barry K."/>
            <person name="Glavina del Rio T."/>
            <person name="Dalin E."/>
            <person name="Tice H."/>
            <person name="Pitluck S."/>
            <person name="Chain P."/>
            <person name="Malfatti S."/>
            <person name="Shin M."/>
            <person name="Vergez L."/>
            <person name="Schmutz J."/>
            <person name="Larimer F."/>
            <person name="Land M."/>
            <person name="Hauser L."/>
            <person name="Kyrpides N."/>
            <person name="Kim E."/>
            <person name="Brettar I."/>
            <person name="Rodrigues J."/>
            <person name="Konstantinidis K."/>
            <person name="Klappenbach J."/>
            <person name="Hofle M."/>
            <person name="Tiedje J."/>
            <person name="Richardson P."/>
        </authorList>
    </citation>
    <scope>NUCLEOTIDE SEQUENCE [LARGE SCALE GENOMIC DNA]</scope>
    <source>
        <strain evidence="2 3">OS195</strain>
    </source>
</reference>
<feature type="domain" description="Response receiver" evidence="1">
    <location>
        <begin position="20"/>
        <end position="131"/>
    </location>
</feature>
<protein>
    <recommendedName>
        <fullName evidence="1">Response receiver domain-containing protein</fullName>
    </recommendedName>
</protein>
<dbReference type="Proteomes" id="UP000000770">
    <property type="component" value="Chromosome"/>
</dbReference>
<sequence>MLNKNFDYKPFLNEAYIQPIRTVTVIDDEYPTLEHLISKGKEGFKEEDIERLSEIIKVSRGKNFNWLLDVYDGKEETLEIDNVSRRLHHSDLLILDYHLDGGDDGLCQKSLNIIKNLANNRQFNIVAVHTKGYTGLKGTVSDVLCDIIASLQAKPSQANLHEKPRKLVEDALDSWGDENTEIKDQLVDSISKIDMLYLIHHHANELLSAKLEHQMLDAFKYLYKQKPNDIELCEKLLIRWLISEKYNGLDEISPIKTAKHFDWGVDGDINWIKTEDLFLTVVGKKTTQIKEIPDKLLSAMECWKPHPHKLILSKLRNDVESKGISASSNILNRKHLQAAWLKELLHSKTEYESKTAAWSTVSKLWEELATEIKGDLGDFTIRLLNALNAVETDKAKLFNYFVPSESNINELEQVKHANCFSCSRKISTHHIITGHILKIQSNYWLCLTPICDLVPEQKNNERKDSVEGEVKPLLPITLVQMYDANTALRSTRESMWKSLNQPPEKLPVLTKTEELQEVINYSTQNNLLFIQPEGSEGEIKVLSFTVGLDGKANPKSKNFYIENQGIFNEGQPVKLHIAEPCRQGIALEVIPQEATVVAELRYEYALNLLSRLGFAKSRVGLDFIR</sequence>
<dbReference type="HOGENOM" id="CLU_032036_0_0_6"/>
<gene>
    <name evidence="2" type="ordered locus">Sbal195_0370</name>
</gene>
<dbReference type="RefSeq" id="WP_012196573.1">
    <property type="nucleotide sequence ID" value="NC_009997.1"/>
</dbReference>
<organism evidence="2 3">
    <name type="scientific">Shewanella baltica (strain OS195)</name>
    <dbReference type="NCBI Taxonomy" id="399599"/>
    <lineage>
        <taxon>Bacteria</taxon>
        <taxon>Pseudomonadati</taxon>
        <taxon>Pseudomonadota</taxon>
        <taxon>Gammaproteobacteria</taxon>
        <taxon>Alteromonadales</taxon>
        <taxon>Shewanellaceae</taxon>
        <taxon>Shewanella</taxon>
    </lineage>
</organism>
<dbReference type="InterPro" id="IPR043834">
    <property type="entry name" value="REC"/>
</dbReference>
<dbReference type="GeneID" id="11770710"/>
<evidence type="ECO:0000313" key="2">
    <source>
        <dbReference type="EMBL" id="ABX47551.1"/>
    </source>
</evidence>